<keyword evidence="1" id="KW-1133">Transmembrane helix</keyword>
<protein>
    <submittedName>
        <fullName evidence="2">Uncharacterized protein</fullName>
    </submittedName>
</protein>
<dbReference type="RefSeq" id="WP_121660163.1">
    <property type="nucleotide sequence ID" value="NZ_BMEK01000003.1"/>
</dbReference>
<accession>A0A3L7IUX4</accession>
<gene>
    <name evidence="2" type="ORF">D9V28_12800</name>
</gene>
<organism evidence="2 3">
    <name type="scientific">Mycetocola zhadangensis</name>
    <dbReference type="NCBI Taxonomy" id="1164595"/>
    <lineage>
        <taxon>Bacteria</taxon>
        <taxon>Bacillati</taxon>
        <taxon>Actinomycetota</taxon>
        <taxon>Actinomycetes</taxon>
        <taxon>Micrococcales</taxon>
        <taxon>Microbacteriaceae</taxon>
        <taxon>Mycetocola</taxon>
    </lineage>
</organism>
<proteinExistence type="predicted"/>
<keyword evidence="1" id="KW-0472">Membrane</keyword>
<feature type="transmembrane region" description="Helical" evidence="1">
    <location>
        <begin position="63"/>
        <end position="83"/>
    </location>
</feature>
<dbReference type="EMBL" id="RCWJ01000004">
    <property type="protein sequence ID" value="RLQ81251.1"/>
    <property type="molecule type" value="Genomic_DNA"/>
</dbReference>
<dbReference type="AlphaFoldDB" id="A0A3L7IUX4"/>
<dbReference type="Proteomes" id="UP000282460">
    <property type="component" value="Unassembled WGS sequence"/>
</dbReference>
<keyword evidence="1" id="KW-0812">Transmembrane</keyword>
<keyword evidence="3" id="KW-1185">Reference proteome</keyword>
<dbReference type="OrthoDB" id="5120202at2"/>
<evidence type="ECO:0000256" key="1">
    <source>
        <dbReference type="SAM" id="Phobius"/>
    </source>
</evidence>
<evidence type="ECO:0000313" key="3">
    <source>
        <dbReference type="Proteomes" id="UP000282460"/>
    </source>
</evidence>
<reference evidence="2 3" key="1">
    <citation type="submission" date="2018-10" db="EMBL/GenBank/DDBJ databases">
        <authorList>
            <person name="Li J."/>
        </authorList>
    </citation>
    <scope>NUCLEOTIDE SEQUENCE [LARGE SCALE GENOMIC DNA]</scope>
    <source>
        <strain evidence="2 3">ZD1-4</strain>
    </source>
</reference>
<evidence type="ECO:0000313" key="2">
    <source>
        <dbReference type="EMBL" id="RLQ81251.1"/>
    </source>
</evidence>
<name>A0A3L7IUX4_9MICO</name>
<sequence length="262" mass="28217">MALSPPKGSNEHVDMLLDAADPLHAHDGPLPDAEVFLRELHRDDGRQLAAQTQSPPRRRRRIAAIWTTVVLVGLVGIATPAVATVQRFLAQTGVFSSLESDGDEGEETEVTPGYEWIEATARDYADYALTVYDLTLPLPDGYTASDVGIRVAAQQVEIAGGYGSSVLQQESNVRRTYESAVRCVWISSWLKAEEEGDAAQQNASAEVLLQSASWPMTVETDGGGVVDSLVKYAEGARAGDVGLVKEAYQSDACSTFMEAIDE</sequence>
<comment type="caution">
    <text evidence="2">The sequence shown here is derived from an EMBL/GenBank/DDBJ whole genome shotgun (WGS) entry which is preliminary data.</text>
</comment>